<organism evidence="2 3">
    <name type="scientific">Leptospira kirschneri serovar Pomona</name>
    <dbReference type="NCBI Taxonomy" id="561005"/>
    <lineage>
        <taxon>Bacteria</taxon>
        <taxon>Pseudomonadati</taxon>
        <taxon>Spirochaetota</taxon>
        <taxon>Spirochaetia</taxon>
        <taxon>Leptospirales</taxon>
        <taxon>Leptospiraceae</taxon>
        <taxon>Leptospira</taxon>
    </lineage>
</organism>
<reference evidence="2 3" key="1">
    <citation type="submission" date="2017-02" db="EMBL/GenBank/DDBJ databases">
        <title>Comparative genomic analysis of Brazilian Leptospira kirschneri strains of different serogroups.</title>
        <authorList>
            <person name="Moreno L.Z."/>
            <person name="Miraglia F."/>
            <person name="Kremer F.S."/>
            <person name="Eslabao M.R."/>
            <person name="Lilenbaum W."/>
            <person name="Dellagostin O.A."/>
            <person name="Moreno A.M."/>
        </authorList>
    </citation>
    <scope>NUCLEOTIDE SEQUENCE [LARGE SCALE GENOMIC DNA]</scope>
    <source>
        <strain evidence="2 3">M110/06</strain>
    </source>
</reference>
<proteinExistence type="predicted"/>
<dbReference type="Pfam" id="PF07443">
    <property type="entry name" value="HARP"/>
    <property type="match status" value="1"/>
</dbReference>
<dbReference type="InterPro" id="IPR010003">
    <property type="entry name" value="HARP_dom"/>
</dbReference>
<dbReference type="AlphaFoldDB" id="A0A1T1DQ53"/>
<sequence length="192" mass="22418">MIKTIIKDDQIRVFVDYNTEFIEKAKNLNGKWEPIEKSWSFKLKDHEELKNVLRNVYGEDGESLTEFVNIKILAKDNIISYDKGGVTLKGREIARAYNNTVKLGKTVKMITGSIDYAGNSKHLSTRIEKNSVFIIENFPKLLLDQIDDRFELLESIPSEEKFFYLSKVDLLNEKERLLKRLEELEKLIEKTL</sequence>
<dbReference type="Proteomes" id="UP000191008">
    <property type="component" value="Unassembled WGS sequence"/>
</dbReference>
<feature type="domain" description="HARP" evidence="1">
    <location>
        <begin position="12"/>
        <end position="56"/>
    </location>
</feature>
<dbReference type="RefSeq" id="WP_004440844.1">
    <property type="nucleotide sequence ID" value="NZ_MVIT01000061.1"/>
</dbReference>
<evidence type="ECO:0000259" key="1">
    <source>
        <dbReference type="Pfam" id="PF07443"/>
    </source>
</evidence>
<accession>A0A1T1DQ53</accession>
<protein>
    <recommendedName>
        <fullName evidence="1">HARP domain-containing protein</fullName>
    </recommendedName>
</protein>
<name>A0A1T1DQ53_9LEPT</name>
<gene>
    <name evidence="2" type="ORF">B1J93_08420</name>
</gene>
<dbReference type="EMBL" id="MVIT01000061">
    <property type="protein sequence ID" value="OOV42998.1"/>
    <property type="molecule type" value="Genomic_DNA"/>
</dbReference>
<evidence type="ECO:0000313" key="2">
    <source>
        <dbReference type="EMBL" id="OOV42998.1"/>
    </source>
</evidence>
<evidence type="ECO:0000313" key="3">
    <source>
        <dbReference type="Proteomes" id="UP000191008"/>
    </source>
</evidence>
<comment type="caution">
    <text evidence="2">The sequence shown here is derived from an EMBL/GenBank/DDBJ whole genome shotgun (WGS) entry which is preliminary data.</text>
</comment>